<dbReference type="InterPro" id="IPR040463">
    <property type="entry name" value="BAP29/BAP31_N"/>
</dbReference>
<evidence type="ECO:0000256" key="3">
    <source>
        <dbReference type="ARBA" id="ARBA00022448"/>
    </source>
</evidence>
<comment type="caution">
    <text evidence="16">The sequence shown here is derived from an EMBL/GenBank/DDBJ whole genome shotgun (WGS) entry which is preliminary data.</text>
</comment>
<dbReference type="FunFam" id="1.20.5.110:FF:000011">
    <property type="entry name" value="B-cell receptor-associated protein 29"/>
    <property type="match status" value="1"/>
</dbReference>
<dbReference type="Proteomes" id="UP001177023">
    <property type="component" value="Unassembled WGS sequence"/>
</dbReference>
<comment type="function">
    <text evidence="12">May play a role in anterograde transport of membrane proteins from the endoplasmic reticulum to the Golgi.</text>
</comment>
<dbReference type="PANTHER" id="PTHR12701:SF20">
    <property type="entry name" value="ENDOPLASMIC RETICULUM TRANSMEMBRANE PROTEIN"/>
    <property type="match status" value="1"/>
</dbReference>
<reference evidence="16" key="1">
    <citation type="submission" date="2023-06" db="EMBL/GenBank/DDBJ databases">
        <authorList>
            <person name="Delattre M."/>
        </authorList>
    </citation>
    <scope>NUCLEOTIDE SEQUENCE</scope>
    <source>
        <strain evidence="16">AF72</strain>
    </source>
</reference>
<dbReference type="GO" id="GO:0006888">
    <property type="term" value="P:endoplasmic reticulum to Golgi vesicle-mediated transport"/>
    <property type="evidence" value="ECO:0007669"/>
    <property type="project" value="UniProtKB-UniRule"/>
</dbReference>
<evidence type="ECO:0000256" key="11">
    <source>
        <dbReference type="ARBA" id="ARBA00023136"/>
    </source>
</evidence>
<dbReference type="GO" id="GO:0005789">
    <property type="term" value="C:endoplasmic reticulum membrane"/>
    <property type="evidence" value="ECO:0007669"/>
    <property type="project" value="UniProtKB-SubCell"/>
</dbReference>
<comment type="subcellular location">
    <subcellularLocation>
        <location evidence="1 12">Endoplasmic reticulum membrane</location>
        <topology evidence="1 12">Multi-pass membrane protein</topology>
    </subcellularLocation>
</comment>
<keyword evidence="8 12" id="KW-0653">Protein transport</keyword>
<keyword evidence="3 12" id="KW-0813">Transport</keyword>
<evidence type="ECO:0000256" key="8">
    <source>
        <dbReference type="ARBA" id="ARBA00022927"/>
    </source>
</evidence>
<dbReference type="GO" id="GO:0070973">
    <property type="term" value="P:protein localization to endoplasmic reticulum exit site"/>
    <property type="evidence" value="ECO:0007669"/>
    <property type="project" value="UniProtKB-UniRule"/>
</dbReference>
<evidence type="ECO:0000259" key="15">
    <source>
        <dbReference type="Pfam" id="PF18035"/>
    </source>
</evidence>
<dbReference type="EMBL" id="CATQJA010002709">
    <property type="protein sequence ID" value="CAJ0586898.1"/>
    <property type="molecule type" value="Genomic_DNA"/>
</dbReference>
<keyword evidence="4 12" id="KW-0812">Transmembrane</keyword>
<organism evidence="16 17">
    <name type="scientific">Mesorhabditis spiculigera</name>
    <dbReference type="NCBI Taxonomy" id="96644"/>
    <lineage>
        <taxon>Eukaryota</taxon>
        <taxon>Metazoa</taxon>
        <taxon>Ecdysozoa</taxon>
        <taxon>Nematoda</taxon>
        <taxon>Chromadorea</taxon>
        <taxon>Rhabditida</taxon>
        <taxon>Rhabditina</taxon>
        <taxon>Rhabditomorpha</taxon>
        <taxon>Rhabditoidea</taxon>
        <taxon>Rhabditidae</taxon>
        <taxon>Mesorhabditinae</taxon>
        <taxon>Mesorhabditis</taxon>
    </lineage>
</organism>
<evidence type="ECO:0000256" key="6">
    <source>
        <dbReference type="ARBA" id="ARBA00022824"/>
    </source>
</evidence>
<evidence type="ECO:0000256" key="9">
    <source>
        <dbReference type="ARBA" id="ARBA00022989"/>
    </source>
</evidence>
<dbReference type="AlphaFoldDB" id="A0AA36DFZ9"/>
<evidence type="ECO:0000256" key="4">
    <source>
        <dbReference type="ARBA" id="ARBA00022692"/>
    </source>
</evidence>
<evidence type="ECO:0000313" key="17">
    <source>
        <dbReference type="Proteomes" id="UP001177023"/>
    </source>
</evidence>
<evidence type="ECO:0000256" key="5">
    <source>
        <dbReference type="ARBA" id="ARBA00022703"/>
    </source>
</evidence>
<keyword evidence="11 12" id="KW-0472">Membrane</keyword>
<keyword evidence="9 12" id="KW-1133">Transmembrane helix</keyword>
<dbReference type="InterPro" id="IPR008417">
    <property type="entry name" value="BAP29/BAP31"/>
</dbReference>
<feature type="transmembrane region" description="Helical" evidence="12">
    <location>
        <begin position="58"/>
        <end position="77"/>
    </location>
</feature>
<evidence type="ECO:0000256" key="1">
    <source>
        <dbReference type="ARBA" id="ARBA00004477"/>
    </source>
</evidence>
<dbReference type="GO" id="GO:0006915">
    <property type="term" value="P:apoptotic process"/>
    <property type="evidence" value="ECO:0007669"/>
    <property type="project" value="UniProtKB-KW"/>
</dbReference>
<feature type="non-terminal residue" evidence="16">
    <location>
        <position position="229"/>
    </location>
</feature>
<proteinExistence type="inferred from homology"/>
<feature type="domain" description="BAP29/BAP31 transmembrane" evidence="14">
    <location>
        <begin position="11"/>
        <end position="145"/>
    </location>
</feature>
<dbReference type="Pfam" id="PF05529">
    <property type="entry name" value="Bap31"/>
    <property type="match status" value="1"/>
</dbReference>
<keyword evidence="5" id="KW-0053">Apoptosis</keyword>
<keyword evidence="10" id="KW-0175">Coiled coil</keyword>
<feature type="compositionally biased region" description="Basic and acidic residues" evidence="13">
    <location>
        <begin position="168"/>
        <end position="178"/>
    </location>
</feature>
<feature type="domain" description="Bap31/Bap29 cytoplasmic coiled-coil" evidence="15">
    <location>
        <begin position="179"/>
        <end position="228"/>
    </location>
</feature>
<feature type="transmembrane region" description="Helical" evidence="12">
    <location>
        <begin position="12"/>
        <end position="37"/>
    </location>
</feature>
<sequence>MPDFADTTSTMSLQWTTVAFILYAEIAVILILLLPWISPALWSRFFRSGFVNAIQRNANVAFYAGVVVLFILFADAVREVQKYSHVDVDLNVVRHAEADTVVHMRLFRAQRNFYISGMALLLFLVIKRIAGLLMRGAQLQASAEAALRQADSATKTARTLMDADDSGEENKQKKEAARKIDELSKELKKAHDDRDAVKKQAEGLQKEYDRVCDLLAEAEKEQEETKKDL</sequence>
<feature type="transmembrane region" description="Helical" evidence="12">
    <location>
        <begin position="113"/>
        <end position="130"/>
    </location>
</feature>
<comment type="similarity">
    <text evidence="2 12">Belongs to the BCAP29/BCAP31 family.</text>
</comment>
<gene>
    <name evidence="16" type="ORF">MSPICULIGERA_LOCUS24880</name>
</gene>
<keyword evidence="17" id="KW-1185">Reference proteome</keyword>
<dbReference type="PANTHER" id="PTHR12701">
    <property type="entry name" value="BCR-ASSOCIATED PROTEIN, BAP"/>
    <property type="match status" value="1"/>
</dbReference>
<dbReference type="Gene3D" id="1.20.5.110">
    <property type="match status" value="1"/>
</dbReference>
<name>A0AA36DFZ9_9BILA</name>
<accession>A0AA36DFZ9</accession>
<keyword evidence="7 12" id="KW-0931">ER-Golgi transport</keyword>
<dbReference type="InterPro" id="IPR041672">
    <property type="entry name" value="Bap31/Bap29_C"/>
</dbReference>
<protein>
    <recommendedName>
        <fullName evidence="12">Endoplasmic reticulum transmembrane protein</fullName>
    </recommendedName>
</protein>
<evidence type="ECO:0000256" key="13">
    <source>
        <dbReference type="SAM" id="MobiDB-lite"/>
    </source>
</evidence>
<evidence type="ECO:0000313" key="16">
    <source>
        <dbReference type="EMBL" id="CAJ0586898.1"/>
    </source>
</evidence>
<dbReference type="Pfam" id="PF18035">
    <property type="entry name" value="Bap31_Bap29_C"/>
    <property type="match status" value="1"/>
</dbReference>
<dbReference type="GO" id="GO:0006886">
    <property type="term" value="P:intracellular protein transport"/>
    <property type="evidence" value="ECO:0007669"/>
    <property type="project" value="UniProtKB-UniRule"/>
</dbReference>
<evidence type="ECO:0000256" key="7">
    <source>
        <dbReference type="ARBA" id="ARBA00022892"/>
    </source>
</evidence>
<evidence type="ECO:0000256" key="12">
    <source>
        <dbReference type="RuleBase" id="RU367026"/>
    </source>
</evidence>
<evidence type="ECO:0000256" key="2">
    <source>
        <dbReference type="ARBA" id="ARBA00007956"/>
    </source>
</evidence>
<evidence type="ECO:0000256" key="10">
    <source>
        <dbReference type="ARBA" id="ARBA00023054"/>
    </source>
</evidence>
<evidence type="ECO:0000259" key="14">
    <source>
        <dbReference type="Pfam" id="PF05529"/>
    </source>
</evidence>
<keyword evidence="6 12" id="KW-0256">Endoplasmic reticulum</keyword>
<feature type="region of interest" description="Disordered" evidence="13">
    <location>
        <begin position="157"/>
        <end position="178"/>
    </location>
</feature>